<feature type="signal peptide" evidence="2">
    <location>
        <begin position="1"/>
        <end position="17"/>
    </location>
</feature>
<organism evidence="3 4">
    <name type="scientific">Rubripirellula obstinata</name>
    <dbReference type="NCBI Taxonomy" id="406547"/>
    <lineage>
        <taxon>Bacteria</taxon>
        <taxon>Pseudomonadati</taxon>
        <taxon>Planctomycetota</taxon>
        <taxon>Planctomycetia</taxon>
        <taxon>Pirellulales</taxon>
        <taxon>Pirellulaceae</taxon>
        <taxon>Rubripirellula</taxon>
    </lineage>
</organism>
<feature type="region of interest" description="Disordered" evidence="1">
    <location>
        <begin position="244"/>
        <end position="270"/>
    </location>
</feature>
<protein>
    <submittedName>
        <fullName evidence="3">Uncharacterized protein</fullName>
    </submittedName>
</protein>
<proteinExistence type="predicted"/>
<gene>
    <name evidence="3" type="ORF">LF1_43110</name>
</gene>
<comment type="caution">
    <text evidence="3">The sequence shown here is derived from an EMBL/GenBank/DDBJ whole genome shotgun (WGS) entry which is preliminary data.</text>
</comment>
<sequence length="558" mass="58796" precursor="true">MFAISRIALLFCFCVCAATSAKGQLFDPPSGAPSPGNLQAPVQLNTAPQVPVAPFDGPPSSQQPNLGPPSLDPFDADRFGDANAFGNQDFDFSDSGATRESFSSAPTIMGDSPGGVVKGLRGSITLRRQITAQGFNLSGTPGTPGAVVGFDASPFGGSPSDVFTTGLGTDVSGDGLTNVDTFSIAEPLPTSDAPGSFGPGFNFDGGTATYVGSGGGTTAVNGLYTDGENWFLDYGYTANLGGSGSGSGSGSGGGGGSGSGSGNEQPVPGPGIAVRRIKIAENYSPDVRDRLYLNYSFFNNFQGNLGDISRVIMGMERVLFEDLVSIEYRLPVAGTFGSTQTLGEAERRALEIGNASAILKTILLRGQDYIWAAGLGVSVPLASDTSLRASNDEEILRVENETFHIQPFTGLLYRPSDQWAVQGLLQFDFAAGADSVFANIGGGVLPEIGQFSDSTLGSLDIAATRTMFQGDRTDILQEWLVNLELHYLATMEESDFVMRDNITYENLADNFNILNLTVGSHFVFNNDLVLSPGISVPLRDGTDKQFDYEALVQLNYFR</sequence>
<dbReference type="EMBL" id="VRLW01000001">
    <property type="protein sequence ID" value="KAA1261751.1"/>
    <property type="molecule type" value="Genomic_DNA"/>
</dbReference>
<evidence type="ECO:0000313" key="3">
    <source>
        <dbReference type="EMBL" id="KAA1261751.1"/>
    </source>
</evidence>
<feature type="region of interest" description="Disordered" evidence="1">
    <location>
        <begin position="48"/>
        <end position="114"/>
    </location>
</feature>
<evidence type="ECO:0000256" key="2">
    <source>
        <dbReference type="SAM" id="SignalP"/>
    </source>
</evidence>
<keyword evidence="4" id="KW-1185">Reference proteome</keyword>
<name>A0A5B1CN80_9BACT</name>
<feature type="chain" id="PRO_5022661268" evidence="2">
    <location>
        <begin position="18"/>
        <end position="558"/>
    </location>
</feature>
<evidence type="ECO:0000256" key="1">
    <source>
        <dbReference type="SAM" id="MobiDB-lite"/>
    </source>
</evidence>
<evidence type="ECO:0000313" key="4">
    <source>
        <dbReference type="Proteomes" id="UP000322699"/>
    </source>
</evidence>
<dbReference type="Proteomes" id="UP000322699">
    <property type="component" value="Unassembled WGS sequence"/>
</dbReference>
<keyword evidence="2" id="KW-0732">Signal</keyword>
<accession>A0A5B1CN80</accession>
<feature type="compositionally biased region" description="Polar residues" evidence="1">
    <location>
        <begin position="95"/>
        <end position="106"/>
    </location>
</feature>
<feature type="compositionally biased region" description="Gly residues" evidence="1">
    <location>
        <begin position="244"/>
        <end position="261"/>
    </location>
</feature>
<dbReference type="AlphaFoldDB" id="A0A5B1CN80"/>
<reference evidence="3 4" key="1">
    <citation type="submission" date="2019-08" db="EMBL/GenBank/DDBJ databases">
        <title>Deep-cultivation of Planctomycetes and their phenomic and genomic characterization uncovers novel biology.</title>
        <authorList>
            <person name="Wiegand S."/>
            <person name="Jogler M."/>
            <person name="Boedeker C."/>
            <person name="Pinto D."/>
            <person name="Vollmers J."/>
            <person name="Rivas-Marin E."/>
            <person name="Kohn T."/>
            <person name="Peeters S.H."/>
            <person name="Heuer A."/>
            <person name="Rast P."/>
            <person name="Oberbeckmann S."/>
            <person name="Bunk B."/>
            <person name="Jeske O."/>
            <person name="Meyerdierks A."/>
            <person name="Storesund J.E."/>
            <person name="Kallscheuer N."/>
            <person name="Luecker S."/>
            <person name="Lage O.M."/>
            <person name="Pohl T."/>
            <person name="Merkel B.J."/>
            <person name="Hornburger P."/>
            <person name="Mueller R.-W."/>
            <person name="Bruemmer F."/>
            <person name="Labrenz M."/>
            <person name="Spormann A.M."/>
            <person name="Op Den Camp H."/>
            <person name="Overmann J."/>
            <person name="Amann R."/>
            <person name="Jetten M.S.M."/>
            <person name="Mascher T."/>
            <person name="Medema M.H."/>
            <person name="Devos D.P."/>
            <person name="Kaster A.-K."/>
            <person name="Ovreas L."/>
            <person name="Rohde M."/>
            <person name="Galperin M.Y."/>
            <person name="Jogler C."/>
        </authorList>
    </citation>
    <scope>NUCLEOTIDE SEQUENCE [LARGE SCALE GENOMIC DNA]</scope>
    <source>
        <strain evidence="3 4">LF1</strain>
    </source>
</reference>